<protein>
    <recommendedName>
        <fullName evidence="3">Host attachment protein</fullName>
    </recommendedName>
</protein>
<dbReference type="Proteomes" id="UP000245449">
    <property type="component" value="Unassembled WGS sequence"/>
</dbReference>
<evidence type="ECO:0008006" key="3">
    <source>
        <dbReference type="Google" id="ProtNLM"/>
    </source>
</evidence>
<evidence type="ECO:0000313" key="1">
    <source>
        <dbReference type="EMBL" id="PWA05812.1"/>
    </source>
</evidence>
<sequence>MKNWKKQTGVWIDTSKAIIVTLFDGIEDITEVQSGIENRIYHDDEVRKGTFSRNRHAGNETKFDEQKKNQLDHFLIDVLSQVKESDELYIFGPAETKSKLEQKIYNEKWIDFHKLKSVETASGMSPNQILANVKDFYKN</sequence>
<dbReference type="AlphaFoldDB" id="A0A2U1JKZ2"/>
<reference evidence="1 2" key="1">
    <citation type="submission" date="2018-04" db="EMBL/GenBank/DDBJ databases">
        <title>Flavobacterium sp. nov., isolated from glacier ice.</title>
        <authorList>
            <person name="Liu Q."/>
            <person name="Xin Y.-H."/>
        </authorList>
    </citation>
    <scope>NUCLEOTIDE SEQUENCE [LARGE SCALE GENOMIC DNA]</scope>
    <source>
        <strain evidence="1 2">RB1R5</strain>
    </source>
</reference>
<organism evidence="1 2">
    <name type="scientific">Flavobacterium psychrotolerans</name>
    <dbReference type="NCBI Taxonomy" id="2169410"/>
    <lineage>
        <taxon>Bacteria</taxon>
        <taxon>Pseudomonadati</taxon>
        <taxon>Bacteroidota</taxon>
        <taxon>Flavobacteriia</taxon>
        <taxon>Flavobacteriales</taxon>
        <taxon>Flavobacteriaceae</taxon>
        <taxon>Flavobacterium</taxon>
    </lineage>
</organism>
<dbReference type="SUPFAM" id="SSF53137">
    <property type="entry name" value="Translational machinery components"/>
    <property type="match status" value="1"/>
</dbReference>
<proteinExistence type="predicted"/>
<dbReference type="OrthoDB" id="594984at2"/>
<comment type="caution">
    <text evidence="1">The sequence shown here is derived from an EMBL/GenBank/DDBJ whole genome shotgun (WGS) entry which is preliminary data.</text>
</comment>
<name>A0A2U1JKZ2_9FLAO</name>
<accession>A0A2U1JKZ2</accession>
<dbReference type="RefSeq" id="WP_116724297.1">
    <property type="nucleotide sequence ID" value="NZ_QCZI01000005.1"/>
</dbReference>
<keyword evidence="2" id="KW-1185">Reference proteome</keyword>
<gene>
    <name evidence="1" type="ORF">DB895_05140</name>
</gene>
<evidence type="ECO:0000313" key="2">
    <source>
        <dbReference type="Proteomes" id="UP000245449"/>
    </source>
</evidence>
<dbReference type="EMBL" id="QCZI01000005">
    <property type="protein sequence ID" value="PWA05812.1"/>
    <property type="molecule type" value="Genomic_DNA"/>
</dbReference>